<keyword evidence="2" id="KW-1185">Reference proteome</keyword>
<evidence type="ECO:0000313" key="2">
    <source>
        <dbReference type="Proteomes" id="UP000694417"/>
    </source>
</evidence>
<reference evidence="1" key="2">
    <citation type="submission" date="2025-09" db="UniProtKB">
        <authorList>
            <consortium name="Ensembl"/>
        </authorList>
    </citation>
    <scope>IDENTIFICATION</scope>
</reference>
<accession>A0A8D2HIT6</accession>
<organism evidence="1 2">
    <name type="scientific">Urocitellus parryii</name>
    <name type="common">Arctic ground squirrel</name>
    <name type="synonym">Spermophilus parryii</name>
    <dbReference type="NCBI Taxonomy" id="9999"/>
    <lineage>
        <taxon>Eukaryota</taxon>
        <taxon>Metazoa</taxon>
        <taxon>Chordata</taxon>
        <taxon>Craniata</taxon>
        <taxon>Vertebrata</taxon>
        <taxon>Euteleostomi</taxon>
        <taxon>Mammalia</taxon>
        <taxon>Eutheria</taxon>
        <taxon>Euarchontoglires</taxon>
        <taxon>Glires</taxon>
        <taxon>Rodentia</taxon>
        <taxon>Sciuromorpha</taxon>
        <taxon>Sciuridae</taxon>
        <taxon>Xerinae</taxon>
        <taxon>Marmotini</taxon>
        <taxon>Urocitellus</taxon>
    </lineage>
</organism>
<sequence length="108" mass="12011">MVGRQEGANHKKRSCLVLEAGSGRADGPGDCKWRSDWKAFGSWKKRESPALFRPNTVEARSRSVGPPGSLVPIFWILTYYQVYSLKIFSPIVHNPSPLIVSFICSSSN</sequence>
<evidence type="ECO:0000313" key="1">
    <source>
        <dbReference type="Ensembl" id="ENSUPAP00010012309.1"/>
    </source>
</evidence>
<dbReference type="Proteomes" id="UP000694417">
    <property type="component" value="Unplaced"/>
</dbReference>
<reference evidence="1" key="1">
    <citation type="submission" date="2025-08" db="UniProtKB">
        <authorList>
            <consortium name="Ensembl"/>
        </authorList>
    </citation>
    <scope>IDENTIFICATION</scope>
</reference>
<dbReference type="GeneTree" id="ENSGT00960000189723"/>
<dbReference type="AlphaFoldDB" id="A0A8D2HIT6"/>
<protein>
    <submittedName>
        <fullName evidence="1">Uncharacterized protein</fullName>
    </submittedName>
</protein>
<name>A0A8D2HIT6_UROPR</name>
<proteinExistence type="predicted"/>
<dbReference type="Ensembl" id="ENSUPAT00010014123.1">
    <property type="protein sequence ID" value="ENSUPAP00010012309.1"/>
    <property type="gene ID" value="ENSUPAG00010009993.1"/>
</dbReference>